<evidence type="ECO:0000313" key="2">
    <source>
        <dbReference type="Proteomes" id="UP000540556"/>
    </source>
</evidence>
<dbReference type="RefSeq" id="WP_182951195.1">
    <property type="nucleotide sequence ID" value="NZ_JABEQK010000020.1"/>
</dbReference>
<dbReference type="Proteomes" id="UP000540556">
    <property type="component" value="Unassembled WGS sequence"/>
</dbReference>
<organism evidence="1 2">
    <name type="scientific">Gluconacetobacter takamatsuzukensis</name>
    <dbReference type="NCBI Taxonomy" id="1286190"/>
    <lineage>
        <taxon>Bacteria</taxon>
        <taxon>Pseudomonadati</taxon>
        <taxon>Pseudomonadota</taxon>
        <taxon>Alphaproteobacteria</taxon>
        <taxon>Acetobacterales</taxon>
        <taxon>Acetobacteraceae</taxon>
        <taxon>Gluconacetobacter</taxon>
    </lineage>
</organism>
<keyword evidence="2" id="KW-1185">Reference proteome</keyword>
<protein>
    <submittedName>
        <fullName evidence="1">Uncharacterized protein</fullName>
    </submittedName>
</protein>
<proteinExistence type="predicted"/>
<sequence length="144" mass="15988">MTAYTDDTEIDDLVAHFLTGSLPRADWTHRAHFAVALWLLRHRPECADIAIMRGLIRAYNEITGTPNTPSSGYHETITIASMRAAKMFLETCPADMPLCRILDALMAGTAGRSDWLLAFWNPETLFGPEARAGWVEPDKAALTL</sequence>
<reference evidence="1 2" key="1">
    <citation type="submission" date="2020-04" db="EMBL/GenBank/DDBJ databases">
        <title>Description of novel Gluconacetobacter.</title>
        <authorList>
            <person name="Sombolestani A."/>
        </authorList>
    </citation>
    <scope>NUCLEOTIDE SEQUENCE [LARGE SCALE GENOMIC DNA]</scope>
    <source>
        <strain evidence="1 2">LMG 27800</strain>
    </source>
</reference>
<dbReference type="EMBL" id="JABEQK010000020">
    <property type="protein sequence ID" value="MBB2206624.1"/>
    <property type="molecule type" value="Genomic_DNA"/>
</dbReference>
<name>A0A7W4KGS2_9PROT</name>
<evidence type="ECO:0000313" key="1">
    <source>
        <dbReference type="EMBL" id="MBB2206624.1"/>
    </source>
</evidence>
<accession>A0A7W4KGS2</accession>
<dbReference type="AlphaFoldDB" id="A0A7W4KGS2"/>
<gene>
    <name evidence="1" type="ORF">HLH27_16630</name>
</gene>
<comment type="caution">
    <text evidence="1">The sequence shown here is derived from an EMBL/GenBank/DDBJ whole genome shotgun (WGS) entry which is preliminary data.</text>
</comment>